<dbReference type="STRING" id="8153.ENSHBUP00000032795"/>
<organism evidence="2 3">
    <name type="scientific">Haplochromis burtoni</name>
    <name type="common">Burton's mouthbrooder</name>
    <name type="synonym">Chromis burtoni</name>
    <dbReference type="NCBI Taxonomy" id="8153"/>
    <lineage>
        <taxon>Eukaryota</taxon>
        <taxon>Metazoa</taxon>
        <taxon>Chordata</taxon>
        <taxon>Craniata</taxon>
        <taxon>Vertebrata</taxon>
        <taxon>Euteleostomi</taxon>
        <taxon>Actinopterygii</taxon>
        <taxon>Neopterygii</taxon>
        <taxon>Teleostei</taxon>
        <taxon>Neoteleostei</taxon>
        <taxon>Acanthomorphata</taxon>
        <taxon>Ovalentaria</taxon>
        <taxon>Cichlomorphae</taxon>
        <taxon>Cichliformes</taxon>
        <taxon>Cichlidae</taxon>
        <taxon>African cichlids</taxon>
        <taxon>Pseudocrenilabrinae</taxon>
        <taxon>Haplochromini</taxon>
        <taxon>Haplochromis</taxon>
    </lineage>
</organism>
<evidence type="ECO:0000313" key="3">
    <source>
        <dbReference type="Proteomes" id="UP000264840"/>
    </source>
</evidence>
<name>A0A3Q2XBS7_HAPBU</name>
<reference evidence="2" key="1">
    <citation type="submission" date="2025-08" db="UniProtKB">
        <authorList>
            <consortium name="Ensembl"/>
        </authorList>
    </citation>
    <scope>IDENTIFICATION</scope>
</reference>
<accession>A0A3Q2XBS7</accession>
<evidence type="ECO:0000256" key="1">
    <source>
        <dbReference type="SAM" id="SignalP"/>
    </source>
</evidence>
<keyword evidence="1" id="KW-0732">Signal</keyword>
<keyword evidence="3" id="KW-1185">Reference proteome</keyword>
<protein>
    <submittedName>
        <fullName evidence="2">Uncharacterized protein</fullName>
    </submittedName>
</protein>
<feature type="chain" id="PRO_5018622883" evidence="1">
    <location>
        <begin position="21"/>
        <end position="73"/>
    </location>
</feature>
<sequence length="73" mass="8509">PQKSFLSFMTFAWMTPLMWSIFRNKLDISELKLSPFDIADTSAQRSFLFILYSDLNTTYPKISQGDHSQKPKT</sequence>
<feature type="signal peptide" evidence="1">
    <location>
        <begin position="1"/>
        <end position="20"/>
    </location>
</feature>
<dbReference type="Ensembl" id="ENSHBUT00000026034.1">
    <property type="protein sequence ID" value="ENSHBUP00000032795.1"/>
    <property type="gene ID" value="ENSHBUG00000019317.1"/>
</dbReference>
<evidence type="ECO:0000313" key="2">
    <source>
        <dbReference type="Ensembl" id="ENSHBUP00000032795.1"/>
    </source>
</evidence>
<proteinExistence type="predicted"/>
<dbReference type="AlphaFoldDB" id="A0A3Q2XBS7"/>
<dbReference type="Proteomes" id="UP000264840">
    <property type="component" value="Unplaced"/>
</dbReference>
<reference evidence="2" key="2">
    <citation type="submission" date="2025-09" db="UniProtKB">
        <authorList>
            <consortium name="Ensembl"/>
        </authorList>
    </citation>
    <scope>IDENTIFICATION</scope>
</reference>